<protein>
    <submittedName>
        <fullName evidence="2">Uncharacterized protein</fullName>
    </submittedName>
</protein>
<keyword evidence="3" id="KW-1185">Reference proteome</keyword>
<feature type="compositionally biased region" description="Polar residues" evidence="1">
    <location>
        <begin position="77"/>
        <end position="87"/>
    </location>
</feature>
<feature type="region of interest" description="Disordered" evidence="1">
    <location>
        <begin position="77"/>
        <end position="116"/>
    </location>
</feature>
<proteinExistence type="predicted"/>
<evidence type="ECO:0000313" key="2">
    <source>
        <dbReference type="EMBL" id="TNN77088.1"/>
    </source>
</evidence>
<evidence type="ECO:0000313" key="3">
    <source>
        <dbReference type="Proteomes" id="UP000314294"/>
    </source>
</evidence>
<dbReference type="Proteomes" id="UP000314294">
    <property type="component" value="Unassembled WGS sequence"/>
</dbReference>
<sequence>MLSLLSDQLHGIRKSALQGQEHNQKLEGGTVTVKVGVRRDHRHYTATQRNSARDKSSYLHVHQNLRSHRKSRRNTISLLPSQVSVQHTPAARPQESHMAEMPDPPTLRRYNGTVQL</sequence>
<reference evidence="2 3" key="1">
    <citation type="submission" date="2019-03" db="EMBL/GenBank/DDBJ databases">
        <title>First draft genome of Liparis tanakae, snailfish: a comprehensive survey of snailfish specific genes.</title>
        <authorList>
            <person name="Kim W."/>
            <person name="Song I."/>
            <person name="Jeong J.-H."/>
            <person name="Kim D."/>
            <person name="Kim S."/>
            <person name="Ryu S."/>
            <person name="Song J.Y."/>
            <person name="Lee S.K."/>
        </authorList>
    </citation>
    <scope>NUCLEOTIDE SEQUENCE [LARGE SCALE GENOMIC DNA]</scope>
    <source>
        <tissue evidence="2">Muscle</tissue>
    </source>
</reference>
<gene>
    <name evidence="2" type="ORF">EYF80_012726</name>
</gene>
<dbReference type="EMBL" id="SRLO01000087">
    <property type="protein sequence ID" value="TNN77088.1"/>
    <property type="molecule type" value="Genomic_DNA"/>
</dbReference>
<dbReference type="AlphaFoldDB" id="A0A4Z2IGW2"/>
<comment type="caution">
    <text evidence="2">The sequence shown here is derived from an EMBL/GenBank/DDBJ whole genome shotgun (WGS) entry which is preliminary data.</text>
</comment>
<name>A0A4Z2IGW2_9TELE</name>
<organism evidence="2 3">
    <name type="scientific">Liparis tanakae</name>
    <name type="common">Tanaka's snailfish</name>
    <dbReference type="NCBI Taxonomy" id="230148"/>
    <lineage>
        <taxon>Eukaryota</taxon>
        <taxon>Metazoa</taxon>
        <taxon>Chordata</taxon>
        <taxon>Craniata</taxon>
        <taxon>Vertebrata</taxon>
        <taxon>Euteleostomi</taxon>
        <taxon>Actinopterygii</taxon>
        <taxon>Neopterygii</taxon>
        <taxon>Teleostei</taxon>
        <taxon>Neoteleostei</taxon>
        <taxon>Acanthomorphata</taxon>
        <taxon>Eupercaria</taxon>
        <taxon>Perciformes</taxon>
        <taxon>Cottioidei</taxon>
        <taxon>Cottales</taxon>
        <taxon>Liparidae</taxon>
        <taxon>Liparis</taxon>
    </lineage>
</organism>
<accession>A0A4Z2IGW2</accession>
<evidence type="ECO:0000256" key="1">
    <source>
        <dbReference type="SAM" id="MobiDB-lite"/>
    </source>
</evidence>